<dbReference type="InterPro" id="IPR015373">
    <property type="entry name" value="Interferon/interleukin_rcp_dom"/>
</dbReference>
<feature type="domain" description="Fibronectin type-III" evidence="4">
    <location>
        <begin position="133"/>
        <end position="234"/>
    </location>
</feature>
<name>A0A8J4X5U7_CLAMG</name>
<feature type="signal peptide" evidence="3">
    <location>
        <begin position="1"/>
        <end position="22"/>
    </location>
</feature>
<evidence type="ECO:0000259" key="4">
    <source>
        <dbReference type="PROSITE" id="PS50853"/>
    </source>
</evidence>
<keyword evidence="3" id="KW-0732">Signal</keyword>
<gene>
    <name evidence="5" type="primary">ifnar1b</name>
    <name evidence="5" type="ORF">DAT39_006937</name>
</gene>
<dbReference type="InterPro" id="IPR036116">
    <property type="entry name" value="FN3_sf"/>
</dbReference>
<dbReference type="EMBL" id="QNUK01000075">
    <property type="protein sequence ID" value="KAF5903286.1"/>
    <property type="molecule type" value="Genomic_DNA"/>
</dbReference>
<dbReference type="OrthoDB" id="9944680at2759"/>
<dbReference type="GO" id="GO:0004904">
    <property type="term" value="F:interferon receptor activity"/>
    <property type="evidence" value="ECO:0007669"/>
    <property type="project" value="TreeGrafter"/>
</dbReference>
<dbReference type="InterPro" id="IPR050650">
    <property type="entry name" value="Type-II_Cytokine-TF_Rcpt"/>
</dbReference>
<protein>
    <submittedName>
        <fullName evidence="5">Interferon alpha/beta receptor 1b-like</fullName>
    </submittedName>
</protein>
<keyword evidence="2" id="KW-0812">Transmembrane</keyword>
<dbReference type="InterPro" id="IPR003961">
    <property type="entry name" value="FN3_dom"/>
</dbReference>
<evidence type="ECO:0000256" key="2">
    <source>
        <dbReference type="SAM" id="Phobius"/>
    </source>
</evidence>
<dbReference type="Proteomes" id="UP000727407">
    <property type="component" value="Unassembled WGS sequence"/>
</dbReference>
<evidence type="ECO:0000256" key="1">
    <source>
        <dbReference type="SAM" id="MobiDB-lite"/>
    </source>
</evidence>
<accession>A0A8J4X5U7</accession>
<comment type="caution">
    <text evidence="5">The sequence shown here is derived from an EMBL/GenBank/DDBJ whole genome shotgun (WGS) entry which is preliminary data.</text>
</comment>
<dbReference type="Pfam" id="PF01108">
    <property type="entry name" value="Tissue_fac"/>
    <property type="match status" value="1"/>
</dbReference>
<organism evidence="5 6">
    <name type="scientific">Clarias magur</name>
    <name type="common">Asian catfish</name>
    <name type="synonym">Macropteronotus magur</name>
    <dbReference type="NCBI Taxonomy" id="1594786"/>
    <lineage>
        <taxon>Eukaryota</taxon>
        <taxon>Metazoa</taxon>
        <taxon>Chordata</taxon>
        <taxon>Craniata</taxon>
        <taxon>Vertebrata</taxon>
        <taxon>Euteleostomi</taxon>
        <taxon>Actinopterygii</taxon>
        <taxon>Neopterygii</taxon>
        <taxon>Teleostei</taxon>
        <taxon>Ostariophysi</taxon>
        <taxon>Siluriformes</taxon>
        <taxon>Clariidae</taxon>
        <taxon>Clarias</taxon>
    </lineage>
</organism>
<dbReference type="Gene3D" id="2.60.40.10">
    <property type="entry name" value="Immunoglobulins"/>
    <property type="match status" value="2"/>
</dbReference>
<dbReference type="Pfam" id="PF09294">
    <property type="entry name" value="Interfer-bind"/>
    <property type="match status" value="1"/>
</dbReference>
<dbReference type="PROSITE" id="PS50853">
    <property type="entry name" value="FN3"/>
    <property type="match status" value="1"/>
</dbReference>
<dbReference type="PANTHER" id="PTHR20859">
    <property type="entry name" value="INTERFERON/INTERLEUKIN RECEPTOR"/>
    <property type="match status" value="1"/>
</dbReference>
<sequence>MTLLGVLRVVVVLLCVSAGVCAALPVPQNVTLHALNMNYVLKWRWDPDMTPDSARNVTFTTQYMAMFKLKKPKNKQTWTSVCESTPERVCDFTSADLHYLGMWVLRVRAQSGRNVSSWVKTEFCPDRDAAIGPPSALSVTPVSGLLQVAMTDPLTTTNCSMKEYLPNMYYIIQYWKRSSSAEEPRNNLTTNTNLVILPDLESWTWYCVRVKSMDDYYRKASVFSPTYCAQTDGQTPHWQIVLYFLLSLVLCFLVFVALCLCIIRVVKIVKSTFFPSVPLPAHLHEYLCESGSPETPHLLSLESEPELCCDSPELLLPDPEVPDVPDVPVSKVILEIHMPPRTVEPGIRTHSRHSSCDSGVHSLEGSSQSQRQSELGEVKMEKLGKKMRTEELDEGVQDVIV</sequence>
<reference evidence="5" key="1">
    <citation type="submission" date="2020-07" db="EMBL/GenBank/DDBJ databases">
        <title>Clarias magur genome sequencing, assembly and annotation.</title>
        <authorList>
            <person name="Kushwaha B."/>
            <person name="Kumar R."/>
            <person name="Das P."/>
            <person name="Joshi C.G."/>
            <person name="Kumar D."/>
            <person name="Nagpure N.S."/>
            <person name="Pandey M."/>
            <person name="Agarwal S."/>
            <person name="Srivastava S."/>
            <person name="Singh M."/>
            <person name="Sahoo L."/>
            <person name="Jayasankar P."/>
            <person name="Meher P.K."/>
            <person name="Koringa P.G."/>
            <person name="Iquebal M.A."/>
            <person name="Das S.P."/>
            <person name="Bit A."/>
            <person name="Patnaik S."/>
            <person name="Patel N."/>
            <person name="Shah T.M."/>
            <person name="Hinsu A."/>
            <person name="Jena J.K."/>
        </authorList>
    </citation>
    <scope>NUCLEOTIDE SEQUENCE</scope>
    <source>
        <strain evidence="5">CIFAMagur01</strain>
        <tissue evidence="5">Testis</tissue>
    </source>
</reference>
<feature type="region of interest" description="Disordered" evidence="1">
    <location>
        <begin position="343"/>
        <end position="377"/>
    </location>
</feature>
<dbReference type="SUPFAM" id="SSF49265">
    <property type="entry name" value="Fibronectin type III"/>
    <property type="match status" value="2"/>
</dbReference>
<evidence type="ECO:0000313" key="5">
    <source>
        <dbReference type="EMBL" id="KAF5903286.1"/>
    </source>
</evidence>
<evidence type="ECO:0000313" key="6">
    <source>
        <dbReference type="Proteomes" id="UP000727407"/>
    </source>
</evidence>
<feature type="transmembrane region" description="Helical" evidence="2">
    <location>
        <begin position="240"/>
        <end position="263"/>
    </location>
</feature>
<keyword evidence="2" id="KW-0472">Membrane</keyword>
<dbReference type="PANTHER" id="PTHR20859:SF85">
    <property type="entry name" value="INTERFERON ALPHA_BETA RECEPTOR 1 ISOFORM X1"/>
    <property type="match status" value="1"/>
</dbReference>
<keyword evidence="5" id="KW-0675">Receptor</keyword>
<keyword evidence="2" id="KW-1133">Transmembrane helix</keyword>
<dbReference type="InterPro" id="IPR013783">
    <property type="entry name" value="Ig-like_fold"/>
</dbReference>
<dbReference type="AlphaFoldDB" id="A0A8J4X5U7"/>
<evidence type="ECO:0000256" key="3">
    <source>
        <dbReference type="SAM" id="SignalP"/>
    </source>
</evidence>
<feature type="compositionally biased region" description="Polar residues" evidence="1">
    <location>
        <begin position="364"/>
        <end position="373"/>
    </location>
</feature>
<proteinExistence type="predicted"/>
<feature type="chain" id="PRO_5035158125" evidence="3">
    <location>
        <begin position="23"/>
        <end position="401"/>
    </location>
</feature>
<dbReference type="CDD" id="cd00063">
    <property type="entry name" value="FN3"/>
    <property type="match status" value="1"/>
</dbReference>
<keyword evidence="6" id="KW-1185">Reference proteome</keyword>
<dbReference type="GO" id="GO:0005886">
    <property type="term" value="C:plasma membrane"/>
    <property type="evidence" value="ECO:0007669"/>
    <property type="project" value="TreeGrafter"/>
</dbReference>